<dbReference type="InParanoid" id="A0A024FUU0"/>
<organism evidence="1 2">
    <name type="scientific">Albugo candida</name>
    <dbReference type="NCBI Taxonomy" id="65357"/>
    <lineage>
        <taxon>Eukaryota</taxon>
        <taxon>Sar</taxon>
        <taxon>Stramenopiles</taxon>
        <taxon>Oomycota</taxon>
        <taxon>Peronosporomycetes</taxon>
        <taxon>Albuginales</taxon>
        <taxon>Albuginaceae</taxon>
        <taxon>Albugo</taxon>
    </lineage>
</organism>
<accession>A0A024FUU0</accession>
<gene>
    <name evidence="1" type="ORF">BN9_112400</name>
</gene>
<dbReference type="Proteomes" id="UP000053237">
    <property type="component" value="Unassembled WGS sequence"/>
</dbReference>
<name>A0A024FUU0_9STRA</name>
<dbReference type="AlphaFoldDB" id="A0A024FUU0"/>
<protein>
    <submittedName>
        <fullName evidence="1">Uncharacterized protein</fullName>
    </submittedName>
</protein>
<proteinExistence type="predicted"/>
<keyword evidence="2" id="KW-1185">Reference proteome</keyword>
<reference evidence="1 2" key="1">
    <citation type="submission" date="2012-05" db="EMBL/GenBank/DDBJ databases">
        <title>Recombination and specialization in a pathogen metapopulation.</title>
        <authorList>
            <person name="Gardiner A."/>
            <person name="Kemen E."/>
            <person name="Schultz-Larsen T."/>
            <person name="MacLean D."/>
            <person name="Van Oosterhout C."/>
            <person name="Jones J.D.G."/>
        </authorList>
    </citation>
    <scope>NUCLEOTIDE SEQUENCE [LARGE SCALE GENOMIC DNA]</scope>
    <source>
        <strain evidence="1 2">Ac Nc2</strain>
    </source>
</reference>
<sequence length="110" mass="12945">MAGFLELFVQVSTSQEVDYKDFDVAVRVGRLGSNSIIHRLERVYTICNDLYTSIRKAIHISLPEKRFVFSVTSEIICVQLPFIRLVYQSISGLRHMLDRKRMPRRRIMRL</sequence>
<comment type="caution">
    <text evidence="1">The sequence shown here is derived from an EMBL/GenBank/DDBJ whole genome shotgun (WGS) entry which is preliminary data.</text>
</comment>
<dbReference type="EMBL" id="CAIX01000344">
    <property type="protein sequence ID" value="CCI10687.1"/>
    <property type="molecule type" value="Genomic_DNA"/>
</dbReference>
<evidence type="ECO:0000313" key="1">
    <source>
        <dbReference type="EMBL" id="CCI10687.1"/>
    </source>
</evidence>
<evidence type="ECO:0000313" key="2">
    <source>
        <dbReference type="Proteomes" id="UP000053237"/>
    </source>
</evidence>